<protein>
    <submittedName>
        <fullName evidence="2">Outer membrane protein</fullName>
    </submittedName>
</protein>
<dbReference type="Gene3D" id="2.40.160.10">
    <property type="entry name" value="Porin"/>
    <property type="match status" value="1"/>
</dbReference>
<accession>A0A377JNN0</accession>
<evidence type="ECO:0000313" key="3">
    <source>
        <dbReference type="Proteomes" id="UP000255335"/>
    </source>
</evidence>
<dbReference type="InterPro" id="IPR003678">
    <property type="entry name" value="Put_OMP"/>
</dbReference>
<evidence type="ECO:0000313" key="2">
    <source>
        <dbReference type="EMBL" id="STP09389.1"/>
    </source>
</evidence>
<dbReference type="InterPro" id="IPR023614">
    <property type="entry name" value="Porin_dom_sf"/>
</dbReference>
<feature type="chain" id="PRO_5016978370" evidence="1">
    <location>
        <begin position="21"/>
        <end position="378"/>
    </location>
</feature>
<evidence type="ECO:0000256" key="1">
    <source>
        <dbReference type="SAM" id="SignalP"/>
    </source>
</evidence>
<dbReference type="NCBIfam" id="NF033922">
    <property type="entry name" value="opr_porin_1"/>
    <property type="match status" value="1"/>
</dbReference>
<keyword evidence="1" id="KW-0732">Signal</keyword>
<organism evidence="2 3">
    <name type="scientific">Helicobacter cinaedi</name>
    <dbReference type="NCBI Taxonomy" id="213"/>
    <lineage>
        <taxon>Bacteria</taxon>
        <taxon>Pseudomonadati</taxon>
        <taxon>Campylobacterota</taxon>
        <taxon>Epsilonproteobacteria</taxon>
        <taxon>Campylobacterales</taxon>
        <taxon>Helicobacteraceae</taxon>
        <taxon>Helicobacter</taxon>
    </lineage>
</organism>
<dbReference type="Proteomes" id="UP000255335">
    <property type="component" value="Unassembled WGS sequence"/>
</dbReference>
<dbReference type="Pfam" id="PF02521">
    <property type="entry name" value="HP_OMP_2"/>
    <property type="match status" value="1"/>
</dbReference>
<sequence length="378" mass="41717">MKRILAVLLCVCGFYEVANANNIAQLLLTGRPSGHMGVYYQGMTGGAPSFADANVSLAYQTQRFQGVALGGSMWAATKLYQAHGGDFSQVKDNFVLTELYASFVNPNRLSVYAGRFQTNSEWIKHYTQGVSATYEDIENLKLDFIWAYKNAYVTNYRMDNFTNPFGSVGALYLGATITLPESPLQITPYLYAAPNDFTAFGAKVLVAVPVNTALLYGKMHFLSFSARNDKVIDHSSTQGDGGFVWLEGGAKWLGMNVGGGVISVAENGARGIDSFGQSSYFERREGLFYNNATSLYGFLEYDLRQYVQLDAAIRHTSIGRKNIFNWEIGLVSEPQHNIKLGAKIIGMINNADFTLDNSIFANDGKNYLLTRVFAQVSF</sequence>
<feature type="signal peptide" evidence="1">
    <location>
        <begin position="1"/>
        <end position="20"/>
    </location>
</feature>
<dbReference type="RefSeq" id="WP_115026095.1">
    <property type="nucleotide sequence ID" value="NZ_UGHZ01000001.1"/>
</dbReference>
<reference evidence="2 3" key="1">
    <citation type="submission" date="2018-06" db="EMBL/GenBank/DDBJ databases">
        <authorList>
            <consortium name="Pathogen Informatics"/>
            <person name="Doyle S."/>
        </authorList>
    </citation>
    <scope>NUCLEOTIDE SEQUENCE [LARGE SCALE GENOMIC DNA]</scope>
    <source>
        <strain evidence="2 3">NCTC12221</strain>
    </source>
</reference>
<dbReference type="AlphaFoldDB" id="A0A377JNN0"/>
<gene>
    <name evidence="2" type="ORF">NCTC12221_00829</name>
</gene>
<dbReference type="EMBL" id="UGHZ01000001">
    <property type="protein sequence ID" value="STP09389.1"/>
    <property type="molecule type" value="Genomic_DNA"/>
</dbReference>
<name>A0A377JNN0_9HELI</name>
<proteinExistence type="predicted"/>